<keyword evidence="7 10" id="KW-0464">Manganese</keyword>
<dbReference type="GO" id="GO:0103026">
    <property type="term" value="F:fructose-1-phosphatase activity"/>
    <property type="evidence" value="ECO:0007669"/>
    <property type="project" value="RHEA"/>
</dbReference>
<evidence type="ECO:0000256" key="8">
    <source>
        <dbReference type="ARBA" id="ARBA00045980"/>
    </source>
</evidence>
<keyword evidence="11" id="KW-0472">Membrane</keyword>
<organism evidence="13 14">
    <name type="scientific">Armadillidium nasatum</name>
    <dbReference type="NCBI Taxonomy" id="96803"/>
    <lineage>
        <taxon>Eukaryota</taxon>
        <taxon>Metazoa</taxon>
        <taxon>Ecdysozoa</taxon>
        <taxon>Arthropoda</taxon>
        <taxon>Crustacea</taxon>
        <taxon>Multicrustacea</taxon>
        <taxon>Malacostraca</taxon>
        <taxon>Eumalacostraca</taxon>
        <taxon>Peracarida</taxon>
        <taxon>Isopoda</taxon>
        <taxon>Oniscidea</taxon>
        <taxon>Crinocheta</taxon>
        <taxon>Armadillidiidae</taxon>
        <taxon>Armadillidium</taxon>
    </lineage>
</organism>
<evidence type="ECO:0000256" key="3">
    <source>
        <dbReference type="ARBA" id="ARBA00009519"/>
    </source>
</evidence>
<comment type="function">
    <text evidence="8 10">Metal-dependent phosphatase that shows phosphatase activity against several substrates, including fructose-1-phosphate and fructose-6-phosphate. Its preference for fructose-1-phosphate, a strong glycating agent that causes DNA damage rather than a canonical yeast metabolite, suggests a damage-control function in hexose phosphate metabolism. Has also been shown to have O-methyltransferase activity that methylates glutamate residues of target proteins to form gamma-glutamyl methyl ester residues. Possibly methylates PCNA, suggesting it is involved in the DNA damage response.</text>
</comment>
<evidence type="ECO:0000256" key="9">
    <source>
        <dbReference type="ARBA" id="ARBA00048809"/>
    </source>
</evidence>
<keyword evidence="10 13" id="KW-0489">Methyltransferase</keyword>
<dbReference type="GO" id="GO:0046872">
    <property type="term" value="F:metal ion binding"/>
    <property type="evidence" value="ECO:0007669"/>
    <property type="project" value="UniProtKB-UniRule"/>
</dbReference>
<comment type="catalytic activity">
    <reaction evidence="2 10">
        <text>beta-D-fructose 1-phosphate + H2O = D-fructose + phosphate</text>
        <dbReference type="Rhea" id="RHEA:35603"/>
        <dbReference type="ChEBI" id="CHEBI:15377"/>
        <dbReference type="ChEBI" id="CHEBI:37721"/>
        <dbReference type="ChEBI" id="CHEBI:43474"/>
        <dbReference type="ChEBI" id="CHEBI:138881"/>
    </reaction>
</comment>
<evidence type="ECO:0000313" key="13">
    <source>
        <dbReference type="EMBL" id="KAB7496890.1"/>
    </source>
</evidence>
<evidence type="ECO:0000313" key="14">
    <source>
        <dbReference type="Proteomes" id="UP000326759"/>
    </source>
</evidence>
<evidence type="ECO:0000256" key="4">
    <source>
        <dbReference type="ARBA" id="ARBA00022596"/>
    </source>
</evidence>
<dbReference type="Gene3D" id="1.20.930.60">
    <property type="match status" value="1"/>
</dbReference>
<comment type="caution">
    <text evidence="13">The sequence shown here is derived from an EMBL/GenBank/DDBJ whole genome shotgun (WGS) entry which is preliminary data.</text>
</comment>
<feature type="transmembrane region" description="Helical" evidence="11">
    <location>
        <begin position="439"/>
        <end position="459"/>
    </location>
</feature>
<evidence type="ECO:0000259" key="12">
    <source>
        <dbReference type="Pfam" id="PF01937"/>
    </source>
</evidence>
<dbReference type="GO" id="GO:0008983">
    <property type="term" value="F:protein-glutamate O-methyltransferase activity"/>
    <property type="evidence" value="ECO:0007669"/>
    <property type="project" value="RHEA"/>
</dbReference>
<dbReference type="GO" id="GO:0097023">
    <property type="term" value="F:fructose 6-phosphate aldolase activity"/>
    <property type="evidence" value="ECO:0007669"/>
    <property type="project" value="RHEA"/>
</dbReference>
<dbReference type="AlphaFoldDB" id="A0A5N5SW37"/>
<gene>
    <name evidence="13" type="primary">armt1</name>
    <name evidence="13" type="ORF">Anas_05013</name>
</gene>
<accession>A0A5N5SW37</accession>
<keyword evidence="13" id="KW-0808">Transferase</keyword>
<dbReference type="Pfam" id="PF01937">
    <property type="entry name" value="ARMT1-like_dom"/>
    <property type="match status" value="1"/>
</dbReference>
<keyword evidence="6 10" id="KW-0378">Hydrolase</keyword>
<reference evidence="13 14" key="1">
    <citation type="journal article" date="2019" name="PLoS Biol.">
        <title>Sex chromosomes control vertical transmission of feminizing Wolbachia symbionts in an isopod.</title>
        <authorList>
            <person name="Becking T."/>
            <person name="Chebbi M.A."/>
            <person name="Giraud I."/>
            <person name="Moumen B."/>
            <person name="Laverre T."/>
            <person name="Caubet Y."/>
            <person name="Peccoud J."/>
            <person name="Gilbert C."/>
            <person name="Cordaux R."/>
        </authorList>
    </citation>
    <scope>NUCLEOTIDE SEQUENCE [LARGE SCALE GENOMIC DNA]</scope>
    <source>
        <strain evidence="13">ANa2</strain>
        <tissue evidence="13">Whole body excluding digestive tract and cuticle</tissue>
    </source>
</reference>
<evidence type="ECO:0000256" key="7">
    <source>
        <dbReference type="ARBA" id="ARBA00023211"/>
    </source>
</evidence>
<dbReference type="Proteomes" id="UP000326759">
    <property type="component" value="Unassembled WGS sequence"/>
</dbReference>
<evidence type="ECO:0000256" key="2">
    <source>
        <dbReference type="ARBA" id="ARBA00001326"/>
    </source>
</evidence>
<evidence type="ECO:0000256" key="5">
    <source>
        <dbReference type="ARBA" id="ARBA00022723"/>
    </source>
</evidence>
<keyword evidence="4" id="KW-0533">Nickel</keyword>
<dbReference type="GO" id="GO:0032259">
    <property type="term" value="P:methylation"/>
    <property type="evidence" value="ECO:0007669"/>
    <property type="project" value="UniProtKB-KW"/>
</dbReference>
<keyword evidence="5 10" id="KW-0479">Metal-binding</keyword>
<evidence type="ECO:0000256" key="10">
    <source>
        <dbReference type="RuleBase" id="RU367030"/>
    </source>
</evidence>
<keyword evidence="14" id="KW-1185">Reference proteome</keyword>
<dbReference type="GO" id="GO:0005634">
    <property type="term" value="C:nucleus"/>
    <property type="evidence" value="ECO:0007669"/>
    <property type="project" value="TreeGrafter"/>
</dbReference>
<sequence>MLNNPLPLSGSKEGSFPYLTLRDRLPIILTRIVDQLCREKKSICEEYGEGSAEEIKSVVGRLSELKNELQTNKPFKTLIASKSNNPKFDDDVNYNTAIESYRKSYKADPKWFEVAWLFAECYFYKRIDNSFKSSNLLSSYDPFKIQKIKACEDVQESIEFLSQRTVKDISSLPSQDEMKKIVFEMVEISLWGNQYDLSIASGETLSQESIVTRLSSLRENIIACDLESFWDFLIKLPENKKHIAFVSDNAGLELFADLCLASLLTEYKLVNNVTFYPKTRPWYVSDTLRCDIKWTLDYLTGFKGDVKEMGQRIKNYFEEGTWDIKENKFWTTHHDYSEMKKVDPELYNELGTYSFVIFKGDLNYRKLFGDLDWPNNTSLRTALRGFQPSPLLILRTIKGGPTVGLDESSAKVINAKLNEDWNISGKIGLIHFTTHQRDLNFFMTVLLSSTAIVLIAYLCRS</sequence>
<dbReference type="PANTHER" id="PTHR12260">
    <property type="entry name" value="DAMAGE-CONTROL PHOSPHATASE ARMT1"/>
    <property type="match status" value="1"/>
</dbReference>
<evidence type="ECO:0000256" key="11">
    <source>
        <dbReference type="SAM" id="Phobius"/>
    </source>
</evidence>
<proteinExistence type="inferred from homology"/>
<dbReference type="EC" id="2.1.1.-" evidence="10"/>
<comment type="catalytic activity">
    <reaction evidence="9 10">
        <text>beta-D-fructose 6-phosphate = dihydroxyacetone + D-glyceraldehyde 3-phosphate</text>
        <dbReference type="Rhea" id="RHEA:28002"/>
        <dbReference type="ChEBI" id="CHEBI:16016"/>
        <dbReference type="ChEBI" id="CHEBI:57634"/>
        <dbReference type="ChEBI" id="CHEBI:59776"/>
    </reaction>
</comment>
<keyword evidence="11" id="KW-1133">Transmembrane helix</keyword>
<name>A0A5N5SW37_9CRUS</name>
<dbReference type="EC" id="3.1.3.-" evidence="10"/>
<comment type="similarity">
    <text evidence="3 10">Belongs to the damage-control phosphatase family. Sugar phosphate phosphatase III subfamily.</text>
</comment>
<dbReference type="GO" id="GO:0006974">
    <property type="term" value="P:DNA damage response"/>
    <property type="evidence" value="ECO:0007669"/>
    <property type="project" value="TreeGrafter"/>
</dbReference>
<dbReference type="PANTHER" id="PTHR12260:SF6">
    <property type="entry name" value="DAMAGE-CONTROL PHOSPHATASE ARMT1"/>
    <property type="match status" value="1"/>
</dbReference>
<dbReference type="InterPro" id="IPR039763">
    <property type="entry name" value="ARMT1"/>
</dbReference>
<dbReference type="SUPFAM" id="SSF111321">
    <property type="entry name" value="AF1104-like"/>
    <property type="match status" value="1"/>
</dbReference>
<dbReference type="OrthoDB" id="541375at2759"/>
<evidence type="ECO:0000256" key="6">
    <source>
        <dbReference type="ARBA" id="ARBA00022801"/>
    </source>
</evidence>
<comment type="cofactor">
    <cofactor evidence="10">
        <name>Mn(2+)</name>
        <dbReference type="ChEBI" id="CHEBI:29035"/>
    </cofactor>
    <cofactor evidence="10">
        <name>Ni(2+)</name>
        <dbReference type="ChEBI" id="CHEBI:49786"/>
    </cofactor>
</comment>
<evidence type="ECO:0000256" key="1">
    <source>
        <dbReference type="ARBA" id="ARBA00000807"/>
    </source>
</evidence>
<protein>
    <recommendedName>
        <fullName evidence="10">Sugar phosphate phosphatase</fullName>
        <ecNumber evidence="10">2.1.1.-</ecNumber>
        <ecNumber evidence="10">3.1.3.-</ecNumber>
    </recommendedName>
</protein>
<dbReference type="InterPro" id="IPR036075">
    <property type="entry name" value="ARMT-1-like_metal-bd_sf"/>
</dbReference>
<comment type="domain">
    <text evidence="10">Subfamily III proteins have a conserved RTxK motif about 40-50 residues from the C-terminus; the threonine may be replaced by serine or cysteine.</text>
</comment>
<comment type="catalytic activity">
    <reaction evidence="1 10">
        <text>L-glutamyl-[protein] + S-adenosyl-L-methionine = [protein]-L-glutamate 5-O-methyl ester + S-adenosyl-L-homocysteine</text>
        <dbReference type="Rhea" id="RHEA:24452"/>
        <dbReference type="Rhea" id="RHEA-COMP:10208"/>
        <dbReference type="Rhea" id="RHEA-COMP:10311"/>
        <dbReference type="ChEBI" id="CHEBI:29973"/>
        <dbReference type="ChEBI" id="CHEBI:57856"/>
        <dbReference type="ChEBI" id="CHEBI:59789"/>
        <dbReference type="ChEBI" id="CHEBI:82795"/>
    </reaction>
</comment>
<dbReference type="InterPro" id="IPR002791">
    <property type="entry name" value="ARMT1-like_metal-bd"/>
</dbReference>
<feature type="non-terminal residue" evidence="13">
    <location>
        <position position="461"/>
    </location>
</feature>
<keyword evidence="11" id="KW-0812">Transmembrane</keyword>
<dbReference type="Gene3D" id="3.40.50.10880">
    <property type="entry name" value="Uncharacterised protein PF01937, DUF89, domain 3"/>
    <property type="match status" value="1"/>
</dbReference>
<dbReference type="EMBL" id="SEYY01020936">
    <property type="protein sequence ID" value="KAB7496890.1"/>
    <property type="molecule type" value="Genomic_DNA"/>
</dbReference>
<feature type="domain" description="Damage-control phosphatase ARMT1-like metal-binding" evidence="12">
    <location>
        <begin position="20"/>
        <end position="406"/>
    </location>
</feature>